<dbReference type="InterPro" id="IPR036388">
    <property type="entry name" value="WH-like_DNA-bd_sf"/>
</dbReference>
<keyword evidence="3" id="KW-1185">Reference proteome</keyword>
<dbReference type="Proteomes" id="UP000002705">
    <property type="component" value="Chromosome 2"/>
</dbReference>
<dbReference type="SUPFAM" id="SSF46785">
    <property type="entry name" value="Winged helix' DNA-binding domain"/>
    <property type="match status" value="1"/>
</dbReference>
<evidence type="ECO:0000259" key="1">
    <source>
        <dbReference type="PROSITE" id="PS50995"/>
    </source>
</evidence>
<dbReference type="InterPro" id="IPR000835">
    <property type="entry name" value="HTH_MarR-typ"/>
</dbReference>
<sequence>MSAVMNPVPTELEIAKERSGEMAPGMSGSNSVLPERRHRGMSIVTLLSAADSLQSRCIDRRVEQALGITKSQASILRVLDCGAPLTAGELADACGIAGSAVTRLVDRLEARYLVERAQRDDDRRIVYVSLTCDGRRIAAAWRCLQDEIQCELRAFASDDELRMLGNLLSRMLVNAAGGEASG</sequence>
<dbReference type="PATRIC" id="fig|482957.22.peg.4868"/>
<dbReference type="Gene3D" id="1.10.10.10">
    <property type="entry name" value="Winged helix-like DNA-binding domain superfamily/Winged helix DNA-binding domain"/>
    <property type="match status" value="1"/>
</dbReference>
<dbReference type="PANTHER" id="PTHR33164">
    <property type="entry name" value="TRANSCRIPTIONAL REGULATOR, MARR FAMILY"/>
    <property type="match status" value="1"/>
</dbReference>
<name>Q397Q0_BURL3</name>
<gene>
    <name evidence="2" type="ordered locus">Bcep18194_B1197</name>
</gene>
<dbReference type="SMART" id="SM00347">
    <property type="entry name" value="HTH_MARR"/>
    <property type="match status" value="1"/>
</dbReference>
<dbReference type="PRINTS" id="PR00598">
    <property type="entry name" value="HTHMARR"/>
</dbReference>
<dbReference type="InterPro" id="IPR036390">
    <property type="entry name" value="WH_DNA-bd_sf"/>
</dbReference>
<organism evidence="2 3">
    <name type="scientific">Burkholderia lata (strain ATCC 17760 / DSM 23089 / LMG 22485 / NCIMB 9086 / R18194 / 383)</name>
    <dbReference type="NCBI Taxonomy" id="482957"/>
    <lineage>
        <taxon>Bacteria</taxon>
        <taxon>Pseudomonadati</taxon>
        <taxon>Pseudomonadota</taxon>
        <taxon>Betaproteobacteria</taxon>
        <taxon>Burkholderiales</taxon>
        <taxon>Burkholderiaceae</taxon>
        <taxon>Burkholderia</taxon>
        <taxon>Burkholderia cepacia complex</taxon>
    </lineage>
</organism>
<dbReference type="PROSITE" id="PS50995">
    <property type="entry name" value="HTH_MARR_2"/>
    <property type="match status" value="1"/>
</dbReference>
<dbReference type="GO" id="GO:0006950">
    <property type="term" value="P:response to stress"/>
    <property type="evidence" value="ECO:0007669"/>
    <property type="project" value="TreeGrafter"/>
</dbReference>
<evidence type="ECO:0000313" key="3">
    <source>
        <dbReference type="Proteomes" id="UP000002705"/>
    </source>
</evidence>
<protein>
    <submittedName>
        <fullName evidence="2">Transcriptional regulator, MarR family</fullName>
    </submittedName>
</protein>
<dbReference type="EMBL" id="CP000152">
    <property type="protein sequence ID" value="ABB11311.1"/>
    <property type="molecule type" value="Genomic_DNA"/>
</dbReference>
<dbReference type="InterPro" id="IPR039422">
    <property type="entry name" value="MarR/SlyA-like"/>
</dbReference>
<reference evidence="2" key="1">
    <citation type="submission" date="2005-10" db="EMBL/GenBank/DDBJ databases">
        <title>Complete sequence of chromosome 2 of Burkholderia sp. 383.</title>
        <authorList>
            <consortium name="US DOE Joint Genome Institute"/>
            <person name="Copeland A."/>
            <person name="Lucas S."/>
            <person name="Lapidus A."/>
            <person name="Barry K."/>
            <person name="Detter J.C."/>
            <person name="Glavina T."/>
            <person name="Hammon N."/>
            <person name="Israni S."/>
            <person name="Pitluck S."/>
            <person name="Chain P."/>
            <person name="Malfatti S."/>
            <person name="Shin M."/>
            <person name="Vergez L."/>
            <person name="Schmutz J."/>
            <person name="Larimer F."/>
            <person name="Land M."/>
            <person name="Kyrpides N."/>
            <person name="Lykidis A."/>
            <person name="Richardson P."/>
        </authorList>
    </citation>
    <scope>NUCLEOTIDE SEQUENCE [LARGE SCALE GENOMIC DNA]</scope>
    <source>
        <strain evidence="2">383</strain>
    </source>
</reference>
<proteinExistence type="predicted"/>
<feature type="domain" description="HTH marR-type" evidence="1">
    <location>
        <begin position="39"/>
        <end position="173"/>
    </location>
</feature>
<dbReference type="GO" id="GO:0003700">
    <property type="term" value="F:DNA-binding transcription factor activity"/>
    <property type="evidence" value="ECO:0007669"/>
    <property type="project" value="InterPro"/>
</dbReference>
<dbReference type="KEGG" id="bur:Bcep18194_B1197"/>
<dbReference type="PANTHER" id="PTHR33164:SF43">
    <property type="entry name" value="HTH-TYPE TRANSCRIPTIONAL REPRESSOR YETL"/>
    <property type="match status" value="1"/>
</dbReference>
<dbReference type="Pfam" id="PF12802">
    <property type="entry name" value="MarR_2"/>
    <property type="match status" value="1"/>
</dbReference>
<accession>Q397Q0</accession>
<dbReference type="HOGENOM" id="CLU_083287_18_5_4"/>
<dbReference type="AlphaFoldDB" id="Q397Q0"/>
<evidence type="ECO:0000313" key="2">
    <source>
        <dbReference type="EMBL" id="ABB11311.1"/>
    </source>
</evidence>